<evidence type="ECO:0000313" key="7">
    <source>
        <dbReference type="EMBL" id="KAE8668156.1"/>
    </source>
</evidence>
<dbReference type="GO" id="GO:0005634">
    <property type="term" value="C:nucleus"/>
    <property type="evidence" value="ECO:0007669"/>
    <property type="project" value="UniProtKB-SubCell"/>
</dbReference>
<comment type="caution">
    <text evidence="7">The sequence shown here is derived from an EMBL/GenBank/DDBJ whole genome shotgun (WGS) entry which is preliminary data.</text>
</comment>
<dbReference type="Proteomes" id="UP000436088">
    <property type="component" value="Unassembled WGS sequence"/>
</dbReference>
<dbReference type="Gene3D" id="3.30.70.330">
    <property type="match status" value="2"/>
</dbReference>
<evidence type="ECO:0000256" key="5">
    <source>
        <dbReference type="SAM" id="MobiDB-lite"/>
    </source>
</evidence>
<dbReference type="CDD" id="cd00590">
    <property type="entry name" value="RRM_SF"/>
    <property type="match status" value="1"/>
</dbReference>
<gene>
    <name evidence="7" type="ORF">F3Y22_tig00112344pilonHSYRG00095</name>
</gene>
<feature type="region of interest" description="Disordered" evidence="5">
    <location>
        <begin position="1"/>
        <end position="36"/>
    </location>
</feature>
<keyword evidence="8" id="KW-1185">Reference proteome</keyword>
<evidence type="ECO:0000256" key="3">
    <source>
        <dbReference type="ARBA" id="ARBA00023242"/>
    </source>
</evidence>
<evidence type="ECO:0000256" key="2">
    <source>
        <dbReference type="ARBA" id="ARBA00022884"/>
    </source>
</evidence>
<dbReference type="InterPro" id="IPR000504">
    <property type="entry name" value="RRM_dom"/>
</dbReference>
<dbReference type="InterPro" id="IPR035979">
    <property type="entry name" value="RBD_domain_sf"/>
</dbReference>
<dbReference type="PROSITE" id="PS50102">
    <property type="entry name" value="RRM"/>
    <property type="match status" value="2"/>
</dbReference>
<proteinExistence type="predicted"/>
<dbReference type="InterPro" id="IPR012677">
    <property type="entry name" value="Nucleotide-bd_a/b_plait_sf"/>
</dbReference>
<evidence type="ECO:0000313" key="8">
    <source>
        <dbReference type="Proteomes" id="UP000436088"/>
    </source>
</evidence>
<feature type="domain" description="RRM" evidence="6">
    <location>
        <begin position="191"/>
        <end position="268"/>
    </location>
</feature>
<accession>A0A6A2XZM1</accession>
<dbReference type="PANTHER" id="PTHR10501">
    <property type="entry name" value="U1 SMALL NUCLEAR RIBONUCLEOPROTEIN A/U2 SMALL NUCLEAR RIBONUCLEOPROTEIN B"/>
    <property type="match status" value="1"/>
</dbReference>
<dbReference type="Pfam" id="PF00076">
    <property type="entry name" value="RRM_1"/>
    <property type="match status" value="1"/>
</dbReference>
<dbReference type="GO" id="GO:0003723">
    <property type="term" value="F:RNA binding"/>
    <property type="evidence" value="ECO:0007669"/>
    <property type="project" value="UniProtKB-UniRule"/>
</dbReference>
<protein>
    <submittedName>
        <fullName evidence="7">Small nuclear ribonucleoprotein family protein</fullName>
    </submittedName>
</protein>
<dbReference type="GO" id="GO:1990904">
    <property type="term" value="C:ribonucleoprotein complex"/>
    <property type="evidence" value="ECO:0007669"/>
    <property type="project" value="UniProtKB-KW"/>
</dbReference>
<name>A0A6A2XZM1_HIBSY</name>
<dbReference type="FunFam" id="3.30.70.330:FF:000037">
    <property type="entry name" value="RNA-binding protein with multiple splicing 2"/>
    <property type="match status" value="1"/>
</dbReference>
<dbReference type="EMBL" id="VEPZ02001556">
    <property type="protein sequence ID" value="KAE8668156.1"/>
    <property type="molecule type" value="Genomic_DNA"/>
</dbReference>
<evidence type="ECO:0000256" key="4">
    <source>
        <dbReference type="PROSITE-ProRule" id="PRU00176"/>
    </source>
</evidence>
<comment type="subcellular location">
    <subcellularLocation>
        <location evidence="1">Nucleus</location>
    </subcellularLocation>
</comment>
<dbReference type="SUPFAM" id="SSF54928">
    <property type="entry name" value="RNA-binding domain, RBD"/>
    <property type="match status" value="2"/>
</dbReference>
<keyword evidence="7" id="KW-0687">Ribonucleoprotein</keyword>
<feature type="compositionally biased region" description="Pro residues" evidence="5">
    <location>
        <begin position="16"/>
        <end position="29"/>
    </location>
</feature>
<reference evidence="7" key="1">
    <citation type="submission" date="2019-09" db="EMBL/GenBank/DDBJ databases">
        <title>Draft genome information of white flower Hibiscus syriacus.</title>
        <authorList>
            <person name="Kim Y.-M."/>
        </authorList>
    </citation>
    <scope>NUCLEOTIDE SEQUENCE [LARGE SCALE GENOMIC DNA]</scope>
    <source>
        <strain evidence="7">YM2019G1</strain>
    </source>
</reference>
<keyword evidence="2 4" id="KW-0694">RNA-binding</keyword>
<evidence type="ECO:0000259" key="6">
    <source>
        <dbReference type="PROSITE" id="PS50102"/>
    </source>
</evidence>
<dbReference type="AlphaFoldDB" id="A0A6A2XZM1"/>
<keyword evidence="3" id="KW-0539">Nucleus</keyword>
<evidence type="ECO:0000256" key="1">
    <source>
        <dbReference type="ARBA" id="ARBA00004123"/>
    </source>
</evidence>
<feature type="domain" description="RRM" evidence="6">
    <location>
        <begin position="39"/>
        <end position="116"/>
    </location>
</feature>
<sequence>MSGAGIHSCHQQRPPVLAPPPSAASPSPPSHHSHHDNVRTIFISGLPEDVKERELQNLLRWLPGYEVSHVSYKGEKPKGFALFSNAKFAVAAKDALQEMVFDAKLKSLLHIEMAKKNLVVKRGIGTDSDMYGCYLVPPVLPVPYPAPIVSPSIHVPDKSGGCVEKSAADVVQDGTKESNTKGYINDKSGCYTLFIDNLPEKIHWKRFGSLFCTHGRVIDVFIPNKRNSKGVRFGFIRFATNVEARKVISIMNGAHIDGSKIGVSFTKFKPRHSYWRKSSAIVHLKTGMEVVSRNNHGEVEGVVDDDKLLVLSNCLVGRCKNLVKISNLANQMQAKGLTGFLIMRAAGNAVLLVFEDSASLRNVQIDKSEILAKWFSRVEAWLESLVVERHRVWLVCEGVPFHAWNWDTFKNIANKWGHLLAIDENCQSPSSFDRTKIQVLTNLHVRINETLKLKVGDNSFKIMVHNEVDSH</sequence>
<dbReference type="SMART" id="SM00360">
    <property type="entry name" value="RRM"/>
    <property type="match status" value="2"/>
</dbReference>
<organism evidence="7 8">
    <name type="scientific">Hibiscus syriacus</name>
    <name type="common">Rose of Sharon</name>
    <dbReference type="NCBI Taxonomy" id="106335"/>
    <lineage>
        <taxon>Eukaryota</taxon>
        <taxon>Viridiplantae</taxon>
        <taxon>Streptophyta</taxon>
        <taxon>Embryophyta</taxon>
        <taxon>Tracheophyta</taxon>
        <taxon>Spermatophyta</taxon>
        <taxon>Magnoliopsida</taxon>
        <taxon>eudicotyledons</taxon>
        <taxon>Gunneridae</taxon>
        <taxon>Pentapetalae</taxon>
        <taxon>rosids</taxon>
        <taxon>malvids</taxon>
        <taxon>Malvales</taxon>
        <taxon>Malvaceae</taxon>
        <taxon>Malvoideae</taxon>
        <taxon>Hibiscus</taxon>
    </lineage>
</organism>